<dbReference type="InterPro" id="IPR011009">
    <property type="entry name" value="Kinase-like_dom_sf"/>
</dbReference>
<keyword evidence="10" id="KW-0812">Transmembrane</keyword>
<evidence type="ECO:0000256" key="5">
    <source>
        <dbReference type="ARBA" id="ARBA00022741"/>
    </source>
</evidence>
<keyword evidence="5" id="KW-0547">Nucleotide-binding</keyword>
<gene>
    <name evidence="12" type="ORF">D9619_003565</name>
</gene>
<dbReference type="EMBL" id="JAACJJ010000056">
    <property type="protein sequence ID" value="KAF5312304.1"/>
    <property type="molecule type" value="Genomic_DNA"/>
</dbReference>
<reference evidence="12 13" key="1">
    <citation type="journal article" date="2020" name="ISME J.">
        <title>Uncovering the hidden diversity of litter-decomposition mechanisms in mushroom-forming fungi.</title>
        <authorList>
            <person name="Floudas D."/>
            <person name="Bentzer J."/>
            <person name="Ahren D."/>
            <person name="Johansson T."/>
            <person name="Persson P."/>
            <person name="Tunlid A."/>
        </authorList>
    </citation>
    <scope>NUCLEOTIDE SEQUENCE [LARGE SCALE GENOMIC DNA]</scope>
    <source>
        <strain evidence="12 13">CBS 101986</strain>
    </source>
</reference>
<keyword evidence="2" id="KW-0723">Serine/threonine-protein kinase</keyword>
<dbReference type="SMART" id="SM00220">
    <property type="entry name" value="S_TKc"/>
    <property type="match status" value="1"/>
</dbReference>
<dbReference type="PANTHER" id="PTHR24356">
    <property type="entry name" value="SERINE/THREONINE-PROTEIN KINASE"/>
    <property type="match status" value="1"/>
</dbReference>
<dbReference type="InterPro" id="IPR050236">
    <property type="entry name" value="Ser_Thr_kinase_AGC"/>
</dbReference>
<accession>A0A8H5AWK9</accession>
<dbReference type="Proteomes" id="UP000567179">
    <property type="component" value="Unassembled WGS sequence"/>
</dbReference>
<dbReference type="GO" id="GO:0005816">
    <property type="term" value="C:spindle pole body"/>
    <property type="evidence" value="ECO:0007669"/>
    <property type="project" value="TreeGrafter"/>
</dbReference>
<dbReference type="PANTHER" id="PTHR24356:SF417">
    <property type="entry name" value="CELL CYCLE PROTEIN KINASE DBF2-RELATED"/>
    <property type="match status" value="1"/>
</dbReference>
<dbReference type="Pfam" id="PF00069">
    <property type="entry name" value="Pkinase"/>
    <property type="match status" value="1"/>
</dbReference>
<evidence type="ECO:0000256" key="10">
    <source>
        <dbReference type="SAM" id="Phobius"/>
    </source>
</evidence>
<name>A0A8H5AWK9_9AGAR</name>
<keyword evidence="10" id="KW-1133">Transmembrane helix</keyword>
<dbReference type="InterPro" id="IPR000719">
    <property type="entry name" value="Prot_kinase_dom"/>
</dbReference>
<dbReference type="GO" id="GO:0035556">
    <property type="term" value="P:intracellular signal transduction"/>
    <property type="evidence" value="ECO:0007669"/>
    <property type="project" value="TreeGrafter"/>
</dbReference>
<dbReference type="PROSITE" id="PS50011">
    <property type="entry name" value="PROTEIN_KINASE_DOM"/>
    <property type="match status" value="1"/>
</dbReference>
<evidence type="ECO:0000256" key="8">
    <source>
        <dbReference type="ARBA" id="ARBA00047899"/>
    </source>
</evidence>
<keyword evidence="7" id="KW-0067">ATP-binding</keyword>
<dbReference type="OrthoDB" id="18472at2759"/>
<feature type="transmembrane region" description="Helical" evidence="10">
    <location>
        <begin position="240"/>
        <end position="261"/>
    </location>
</feature>
<evidence type="ECO:0000256" key="4">
    <source>
        <dbReference type="ARBA" id="ARBA00022679"/>
    </source>
</evidence>
<dbReference type="GO" id="GO:0004674">
    <property type="term" value="F:protein serine/threonine kinase activity"/>
    <property type="evidence" value="ECO:0007669"/>
    <property type="project" value="UniProtKB-KW"/>
</dbReference>
<feature type="domain" description="Protein kinase" evidence="11">
    <location>
        <begin position="1"/>
        <end position="173"/>
    </location>
</feature>
<evidence type="ECO:0000313" key="13">
    <source>
        <dbReference type="Proteomes" id="UP000567179"/>
    </source>
</evidence>
<evidence type="ECO:0000256" key="1">
    <source>
        <dbReference type="ARBA" id="ARBA00012513"/>
    </source>
</evidence>
<comment type="catalytic activity">
    <reaction evidence="9">
        <text>L-seryl-[protein] + ATP = O-phospho-L-seryl-[protein] + ADP + H(+)</text>
        <dbReference type="Rhea" id="RHEA:17989"/>
        <dbReference type="Rhea" id="RHEA-COMP:9863"/>
        <dbReference type="Rhea" id="RHEA-COMP:11604"/>
        <dbReference type="ChEBI" id="CHEBI:15378"/>
        <dbReference type="ChEBI" id="CHEBI:29999"/>
        <dbReference type="ChEBI" id="CHEBI:30616"/>
        <dbReference type="ChEBI" id="CHEBI:83421"/>
        <dbReference type="ChEBI" id="CHEBI:456216"/>
        <dbReference type="EC" id="2.7.11.1"/>
    </reaction>
</comment>
<keyword evidence="3" id="KW-0597">Phosphoprotein</keyword>
<sequence>MRKRRCSRWMRSRIAMDYVPSGDDRGLLNNSGVLKEEYGRFYIGELFSANFLVDGIGHVKRSGYGSTDPQTDEDSHYADSVVGSSDYMVSEVLRGKPYTYSFDFWLLGCILFEFHAGFPPFSSSTPEETPEYDKPEDLVFNLTDVASDAVTCLIAHSSVLYSSPDDLSKHLFFKYIKWDVLRCVRAPFVPALDSETDTGYNDDFSSPEDMAKYSEAEEKYANKGIRRADVLPPLRGAEQYFVLALFHHNFLLLYILASLLFDYHTLVNPPSSLAATLNPYLRERPV</sequence>
<keyword evidence="6" id="KW-0418">Kinase</keyword>
<dbReference type="SUPFAM" id="SSF56112">
    <property type="entry name" value="Protein kinase-like (PK-like)"/>
    <property type="match status" value="1"/>
</dbReference>
<keyword evidence="13" id="KW-1185">Reference proteome</keyword>
<evidence type="ECO:0000259" key="11">
    <source>
        <dbReference type="PROSITE" id="PS50011"/>
    </source>
</evidence>
<protein>
    <recommendedName>
        <fullName evidence="1">non-specific serine/threonine protein kinase</fullName>
        <ecNumber evidence="1">2.7.11.1</ecNumber>
    </recommendedName>
</protein>
<dbReference type="GO" id="GO:0005524">
    <property type="term" value="F:ATP binding"/>
    <property type="evidence" value="ECO:0007669"/>
    <property type="project" value="UniProtKB-KW"/>
</dbReference>
<organism evidence="12 13">
    <name type="scientific">Psilocybe cf. subviscida</name>
    <dbReference type="NCBI Taxonomy" id="2480587"/>
    <lineage>
        <taxon>Eukaryota</taxon>
        <taxon>Fungi</taxon>
        <taxon>Dikarya</taxon>
        <taxon>Basidiomycota</taxon>
        <taxon>Agaricomycotina</taxon>
        <taxon>Agaricomycetes</taxon>
        <taxon>Agaricomycetidae</taxon>
        <taxon>Agaricales</taxon>
        <taxon>Agaricineae</taxon>
        <taxon>Strophariaceae</taxon>
        <taxon>Psilocybe</taxon>
    </lineage>
</organism>
<keyword evidence="10" id="KW-0472">Membrane</keyword>
<dbReference type="Gene3D" id="1.10.510.10">
    <property type="entry name" value="Transferase(Phosphotransferase) domain 1"/>
    <property type="match status" value="1"/>
</dbReference>
<evidence type="ECO:0000313" key="12">
    <source>
        <dbReference type="EMBL" id="KAF5312304.1"/>
    </source>
</evidence>
<evidence type="ECO:0000256" key="9">
    <source>
        <dbReference type="ARBA" id="ARBA00048679"/>
    </source>
</evidence>
<dbReference type="Gene3D" id="3.30.200.20">
    <property type="entry name" value="Phosphorylase Kinase, domain 1"/>
    <property type="match status" value="1"/>
</dbReference>
<keyword evidence="4" id="KW-0808">Transferase</keyword>
<dbReference type="EC" id="2.7.11.1" evidence="1"/>
<evidence type="ECO:0000256" key="7">
    <source>
        <dbReference type="ARBA" id="ARBA00022840"/>
    </source>
</evidence>
<comment type="catalytic activity">
    <reaction evidence="8">
        <text>L-threonyl-[protein] + ATP = O-phospho-L-threonyl-[protein] + ADP + H(+)</text>
        <dbReference type="Rhea" id="RHEA:46608"/>
        <dbReference type="Rhea" id="RHEA-COMP:11060"/>
        <dbReference type="Rhea" id="RHEA-COMP:11605"/>
        <dbReference type="ChEBI" id="CHEBI:15378"/>
        <dbReference type="ChEBI" id="CHEBI:30013"/>
        <dbReference type="ChEBI" id="CHEBI:30616"/>
        <dbReference type="ChEBI" id="CHEBI:61977"/>
        <dbReference type="ChEBI" id="CHEBI:456216"/>
        <dbReference type="EC" id="2.7.11.1"/>
    </reaction>
</comment>
<comment type="caution">
    <text evidence="12">The sequence shown here is derived from an EMBL/GenBank/DDBJ whole genome shotgun (WGS) entry which is preliminary data.</text>
</comment>
<dbReference type="AlphaFoldDB" id="A0A8H5AWK9"/>
<proteinExistence type="predicted"/>
<evidence type="ECO:0000256" key="3">
    <source>
        <dbReference type="ARBA" id="ARBA00022553"/>
    </source>
</evidence>
<evidence type="ECO:0000256" key="2">
    <source>
        <dbReference type="ARBA" id="ARBA00022527"/>
    </source>
</evidence>
<evidence type="ECO:0000256" key="6">
    <source>
        <dbReference type="ARBA" id="ARBA00022777"/>
    </source>
</evidence>